<evidence type="ECO:0000313" key="5">
    <source>
        <dbReference type="EMBL" id="MDY6551528.1"/>
    </source>
</evidence>
<dbReference type="InterPro" id="IPR005318">
    <property type="entry name" value="OM_porin_bac"/>
</dbReference>
<protein>
    <submittedName>
        <fullName evidence="5">OprD family outer membrane porin</fullName>
    </submittedName>
</protein>
<keyword evidence="6" id="KW-1185">Reference proteome</keyword>
<accession>A0ABU5GME5</accession>
<evidence type="ECO:0000256" key="2">
    <source>
        <dbReference type="ARBA" id="ARBA00022448"/>
    </source>
</evidence>
<dbReference type="Pfam" id="PF03573">
    <property type="entry name" value="OprD"/>
    <property type="match status" value="1"/>
</dbReference>
<name>A0ABU5GME5_9GAMM</name>
<evidence type="ECO:0000256" key="4">
    <source>
        <dbReference type="SAM" id="SignalP"/>
    </source>
</evidence>
<evidence type="ECO:0000256" key="1">
    <source>
        <dbReference type="ARBA" id="ARBA00009075"/>
    </source>
</evidence>
<comment type="caution">
    <text evidence="5">The sequence shown here is derived from an EMBL/GenBank/DDBJ whole genome shotgun (WGS) entry which is preliminary data.</text>
</comment>
<dbReference type="EMBL" id="JAXHPO010000089">
    <property type="protein sequence ID" value="MDY6551528.1"/>
    <property type="molecule type" value="Genomic_DNA"/>
</dbReference>
<dbReference type="Gene3D" id="2.40.160.10">
    <property type="entry name" value="Porin"/>
    <property type="match status" value="1"/>
</dbReference>
<feature type="chain" id="PRO_5045372407" evidence="4">
    <location>
        <begin position="24"/>
        <end position="77"/>
    </location>
</feature>
<feature type="non-terminal residue" evidence="5">
    <location>
        <position position="77"/>
    </location>
</feature>
<dbReference type="Proteomes" id="UP001284094">
    <property type="component" value="Unassembled WGS sequence"/>
</dbReference>
<evidence type="ECO:0000313" key="6">
    <source>
        <dbReference type="Proteomes" id="UP001284094"/>
    </source>
</evidence>
<dbReference type="InterPro" id="IPR023614">
    <property type="entry name" value="Porin_dom_sf"/>
</dbReference>
<comment type="similarity">
    <text evidence="1">Belongs to the outer membrane porin (Opr) (TC 1.B.25) family.</text>
</comment>
<feature type="signal peptide" evidence="4">
    <location>
        <begin position="1"/>
        <end position="23"/>
    </location>
</feature>
<keyword evidence="2" id="KW-0813">Transport</keyword>
<evidence type="ECO:0000256" key="3">
    <source>
        <dbReference type="ARBA" id="ARBA00022729"/>
    </source>
</evidence>
<reference evidence="5 6" key="1">
    <citation type="journal article" date="2024" name="Syst. Appl. Microbiol.">
        <title>Evidence for the occurrence of Acinetobacter faecalis in cattle feces and its emended description.</title>
        <authorList>
            <person name="Kyselkova M."/>
            <person name="Xanthopoulou K."/>
            <person name="Shestivska V."/>
            <person name="Spanelova P."/>
            <person name="Maixnerova M."/>
            <person name="Higgins P.G."/>
            <person name="Nemec A."/>
        </authorList>
    </citation>
    <scope>NUCLEOTIDE SEQUENCE [LARGE SCALE GENOMIC DNA]</scope>
    <source>
        <strain evidence="5 6">ANC 7225</strain>
    </source>
</reference>
<gene>
    <name evidence="5" type="ORF">SKM48_12380</name>
</gene>
<sequence>MQKSTKILFATLIPTLLISNTYASEQSDAKGFVEDAAGSVLFRTGLNTRDKKNGKIDQNSSGQSAIFKLDSGFTQGT</sequence>
<proteinExistence type="inferred from homology"/>
<dbReference type="RefSeq" id="WP_321104489.1">
    <property type="nucleotide sequence ID" value="NZ_JAXHPO010000089.1"/>
</dbReference>
<organism evidence="5 6">
    <name type="scientific">Acinetobacter faecalis</name>
    <dbReference type="NCBI Taxonomy" id="2665161"/>
    <lineage>
        <taxon>Bacteria</taxon>
        <taxon>Pseudomonadati</taxon>
        <taxon>Pseudomonadota</taxon>
        <taxon>Gammaproteobacteria</taxon>
        <taxon>Moraxellales</taxon>
        <taxon>Moraxellaceae</taxon>
        <taxon>Acinetobacter</taxon>
    </lineage>
</organism>
<keyword evidence="3 4" id="KW-0732">Signal</keyword>